<feature type="transmembrane region" description="Helical" evidence="6">
    <location>
        <begin position="21"/>
        <end position="38"/>
    </location>
</feature>
<feature type="transmembrane region" description="Helical" evidence="6">
    <location>
        <begin position="199"/>
        <end position="223"/>
    </location>
</feature>
<dbReference type="PANTHER" id="PTHR11706">
    <property type="entry name" value="SOLUTE CARRIER PROTEIN FAMILY 11 MEMBER"/>
    <property type="match status" value="1"/>
</dbReference>
<keyword evidence="2" id="KW-0813">Transport</keyword>
<dbReference type="GO" id="GO:0005886">
    <property type="term" value="C:plasma membrane"/>
    <property type="evidence" value="ECO:0007669"/>
    <property type="project" value="TreeGrafter"/>
</dbReference>
<keyword evidence="5 6" id="KW-0472">Membrane</keyword>
<feature type="transmembrane region" description="Helical" evidence="6">
    <location>
        <begin position="288"/>
        <end position="318"/>
    </location>
</feature>
<protein>
    <submittedName>
        <fullName evidence="7">Divalent metal cation transporter MntH</fullName>
    </submittedName>
</protein>
<dbReference type="NCBIfam" id="TIGR01197">
    <property type="entry name" value="nramp"/>
    <property type="match status" value="1"/>
</dbReference>
<keyword evidence="3 6" id="KW-0812">Transmembrane</keyword>
<organism evidence="7 8">
    <name type="scientific">Streptomonospora litoralis</name>
    <dbReference type="NCBI Taxonomy" id="2498135"/>
    <lineage>
        <taxon>Bacteria</taxon>
        <taxon>Bacillati</taxon>
        <taxon>Actinomycetota</taxon>
        <taxon>Actinomycetes</taxon>
        <taxon>Streptosporangiales</taxon>
        <taxon>Nocardiopsidaceae</taxon>
        <taxon>Streptomonospora</taxon>
    </lineage>
</organism>
<dbReference type="NCBIfam" id="NF037982">
    <property type="entry name" value="Nramp_1"/>
    <property type="match status" value="1"/>
</dbReference>
<evidence type="ECO:0000256" key="6">
    <source>
        <dbReference type="SAM" id="Phobius"/>
    </source>
</evidence>
<name>A0A4P6QA01_9ACTN</name>
<feature type="transmembrane region" description="Helical" evidence="6">
    <location>
        <begin position="160"/>
        <end position="179"/>
    </location>
</feature>
<evidence type="ECO:0000256" key="4">
    <source>
        <dbReference type="ARBA" id="ARBA00022989"/>
    </source>
</evidence>
<gene>
    <name evidence="7" type="primary">mntH2</name>
    <name evidence="7" type="ORF">EKD16_22105</name>
</gene>
<reference evidence="7 8" key="1">
    <citation type="submission" date="2019-02" db="EMBL/GenBank/DDBJ databases">
        <authorList>
            <person name="Khodamoradi S."/>
            <person name="Hahnke R.L."/>
            <person name="Kaempfer P."/>
            <person name="Schumann P."/>
            <person name="Rohde M."/>
            <person name="Steinert M."/>
            <person name="Luzhetskyy A."/>
            <person name="Wink J."/>
            <person name="Ruckert C."/>
        </authorList>
    </citation>
    <scope>NUCLEOTIDE SEQUENCE [LARGE SCALE GENOMIC DNA]</scope>
    <source>
        <strain evidence="7 8">M2</strain>
    </source>
</reference>
<dbReference type="GO" id="GO:0015086">
    <property type="term" value="F:cadmium ion transmembrane transporter activity"/>
    <property type="evidence" value="ECO:0007669"/>
    <property type="project" value="TreeGrafter"/>
</dbReference>
<evidence type="ECO:0000256" key="2">
    <source>
        <dbReference type="ARBA" id="ARBA00022448"/>
    </source>
</evidence>
<evidence type="ECO:0000313" key="8">
    <source>
        <dbReference type="Proteomes" id="UP000292235"/>
    </source>
</evidence>
<feature type="transmembrane region" description="Helical" evidence="6">
    <location>
        <begin position="388"/>
        <end position="412"/>
    </location>
</feature>
<dbReference type="InterPro" id="IPR001046">
    <property type="entry name" value="NRAMP_fam"/>
</dbReference>
<dbReference type="PANTHER" id="PTHR11706:SF33">
    <property type="entry name" value="NATURAL RESISTANCE-ASSOCIATED MACROPHAGE PROTEIN 2"/>
    <property type="match status" value="1"/>
</dbReference>
<feature type="transmembrane region" description="Helical" evidence="6">
    <location>
        <begin position="129"/>
        <end position="148"/>
    </location>
</feature>
<feature type="transmembrane region" description="Helical" evidence="6">
    <location>
        <begin position="50"/>
        <end position="69"/>
    </location>
</feature>
<proteinExistence type="predicted"/>
<evidence type="ECO:0000313" key="7">
    <source>
        <dbReference type="EMBL" id="QBI56174.1"/>
    </source>
</evidence>
<accession>A0A4P6QA01</accession>
<dbReference type="RefSeq" id="WP_242677107.1">
    <property type="nucleotide sequence ID" value="NZ_CP036455.1"/>
</dbReference>
<keyword evidence="4 6" id="KW-1133">Transmembrane helix</keyword>
<keyword evidence="8" id="KW-1185">Reference proteome</keyword>
<dbReference type="GO" id="GO:0005384">
    <property type="term" value="F:manganese ion transmembrane transporter activity"/>
    <property type="evidence" value="ECO:0007669"/>
    <property type="project" value="TreeGrafter"/>
</dbReference>
<dbReference type="KEGG" id="strr:EKD16_22105"/>
<dbReference type="Pfam" id="PF01566">
    <property type="entry name" value="Nramp"/>
    <property type="match status" value="1"/>
</dbReference>
<comment type="subcellular location">
    <subcellularLocation>
        <location evidence="1">Membrane</location>
        <topology evidence="1">Multi-pass membrane protein</topology>
    </subcellularLocation>
</comment>
<feature type="transmembrane region" description="Helical" evidence="6">
    <location>
        <begin position="355"/>
        <end position="376"/>
    </location>
</feature>
<dbReference type="Proteomes" id="UP000292235">
    <property type="component" value="Chromosome"/>
</dbReference>
<dbReference type="NCBIfam" id="NF001923">
    <property type="entry name" value="PRK00701.1"/>
    <property type="match status" value="1"/>
</dbReference>
<dbReference type="PRINTS" id="PR00447">
    <property type="entry name" value="NATRESASSCMP"/>
</dbReference>
<feature type="transmembrane region" description="Helical" evidence="6">
    <location>
        <begin position="330"/>
        <end position="349"/>
    </location>
</feature>
<evidence type="ECO:0000256" key="3">
    <source>
        <dbReference type="ARBA" id="ARBA00022692"/>
    </source>
</evidence>
<dbReference type="AlphaFoldDB" id="A0A4P6QA01"/>
<sequence>MGLLDTAAGTARSRAGRLRSGIALLGPAFVAAIAYVDPGNVATNVAAGATYGYLLVWVIVAANLMAFLVQYLSAKLGLVTGQSLPEALRERMPRAARLGYWGQAEAVAMATDLAEVLGGAIALRILFDVPLIMGGVITGAVSLGLLAMQNRFGQRPFERVITGLLAVIALGFMAGLFLAPPSPAGTLTGLVPRFLGTESVLLAAGMLGATVMPHAVYVHSALARDRHGRQSGRLRERLLRVNKLDVGLAMLLAGAVNLGMLLLAASALQGVETGGSLEGAHAAVSMNLGPAVGLLFAVGLLASGLSSTAVGCYAGAVVMEGLLRRRVPLLARRLITLLPALGVLALGAAPTRALVLSQVVLSFGIPFALIPLVVLTSRGDVMGRHANGRWTVAAAVAIAVAVVALNAALIYLTAAGRG</sequence>
<evidence type="ECO:0000256" key="1">
    <source>
        <dbReference type="ARBA" id="ARBA00004141"/>
    </source>
</evidence>
<dbReference type="GO" id="GO:0034755">
    <property type="term" value="P:iron ion transmembrane transport"/>
    <property type="evidence" value="ECO:0007669"/>
    <property type="project" value="TreeGrafter"/>
</dbReference>
<feature type="transmembrane region" description="Helical" evidence="6">
    <location>
        <begin position="244"/>
        <end position="268"/>
    </location>
</feature>
<dbReference type="EMBL" id="CP036455">
    <property type="protein sequence ID" value="QBI56174.1"/>
    <property type="molecule type" value="Genomic_DNA"/>
</dbReference>
<evidence type="ECO:0000256" key="5">
    <source>
        <dbReference type="ARBA" id="ARBA00023136"/>
    </source>
</evidence>